<organism evidence="1">
    <name type="scientific">Pseudogymnoascus destructans</name>
    <dbReference type="NCBI Taxonomy" id="655981"/>
    <lineage>
        <taxon>Eukaryota</taxon>
        <taxon>Fungi</taxon>
        <taxon>Dikarya</taxon>
        <taxon>Ascomycota</taxon>
        <taxon>Pezizomycotina</taxon>
        <taxon>Leotiomycetes</taxon>
        <taxon>Thelebolales</taxon>
        <taxon>Thelebolaceae</taxon>
        <taxon>Pseudogymnoascus</taxon>
    </lineage>
</organism>
<reference evidence="1" key="1">
    <citation type="submission" date="2016-03" db="EMBL/GenBank/DDBJ databases">
        <title>Updated assembly of Pseudogymnoascus destructans, the fungus causing white-nose syndrome of bats.</title>
        <authorList>
            <person name="Palmer J.M."/>
            <person name="Drees K.P."/>
            <person name="Foster J.T."/>
            <person name="Lindner D.L."/>
        </authorList>
    </citation>
    <scope>NUCLEOTIDE SEQUENCE [LARGE SCALE GENOMIC DNA]</scope>
    <source>
        <strain evidence="1">20631-21</strain>
    </source>
</reference>
<dbReference type="AlphaFoldDB" id="A0A176ZZ58"/>
<accession>A0A176ZZ58</accession>
<dbReference type="Proteomes" id="UP000077154">
    <property type="component" value="Unassembled WGS sequence"/>
</dbReference>
<dbReference type="RefSeq" id="XP_024320625.1">
    <property type="nucleotide sequence ID" value="XM_024471666.1"/>
</dbReference>
<name>A0A176ZZ58_9PEZI</name>
<gene>
    <name evidence="1" type="ORF">VC83_08105</name>
</gene>
<proteinExistence type="predicted"/>
<sequence length="165" mass="18821">MAPSKRVAIKCLRTKAPTSRRRVAPYAPRGLLGKRVEALAFEVSMTRRRPGAVAYRPPSYTRDSRVYQPGSLPEYSQGKRLEQDNSTRWNSWSHMIGCALWPGVQPAIRMFCSEHKDELWDETLTTDEWSHLEEVFGILKILEQTTLDVEGSFGSLGKVIMTMDF</sequence>
<protein>
    <submittedName>
        <fullName evidence="1">Uncharacterized protein</fullName>
    </submittedName>
</protein>
<dbReference type="EMBL" id="KV441410">
    <property type="protein sequence ID" value="OAF55325.1"/>
    <property type="molecule type" value="Genomic_DNA"/>
</dbReference>
<dbReference type="OrthoDB" id="3439855at2759"/>
<evidence type="ECO:0000313" key="1">
    <source>
        <dbReference type="EMBL" id="OAF55325.1"/>
    </source>
</evidence>
<dbReference type="GeneID" id="36291148"/>